<dbReference type="PANTHER" id="PTHR37423">
    <property type="entry name" value="SOLUBLE LYTIC MUREIN TRANSGLYCOSYLASE-RELATED"/>
    <property type="match status" value="1"/>
</dbReference>
<feature type="coiled-coil region" evidence="2">
    <location>
        <begin position="1195"/>
        <end position="1222"/>
    </location>
</feature>
<evidence type="ECO:0000313" key="6">
    <source>
        <dbReference type="EMBL" id="AVM24338.1"/>
    </source>
</evidence>
<feature type="coiled-coil region" evidence="2">
    <location>
        <begin position="1259"/>
        <end position="1293"/>
    </location>
</feature>
<accession>A0AAD0HN75</accession>
<evidence type="ECO:0000259" key="4">
    <source>
        <dbReference type="Pfam" id="PF01464"/>
    </source>
</evidence>
<reference evidence="6 7" key="1">
    <citation type="submission" date="2018-02" db="EMBL/GenBank/DDBJ databases">
        <title>The complete genome of two Bacillus pumilus strains from Cuatro Cienegas, Coahuila, Mexico.</title>
        <authorList>
            <person name="Zarza E."/>
            <person name="Alcaraz L.D."/>
            <person name="Aguilar-Salinas B."/>
            <person name="Islas A."/>
            <person name="Olmedo-Alvarez G."/>
        </authorList>
    </citation>
    <scope>NUCLEOTIDE SEQUENCE [LARGE SCALE GENOMIC DNA]</scope>
    <source>
        <strain evidence="6 7">145</strain>
    </source>
</reference>
<protein>
    <submittedName>
        <fullName evidence="6">Phage tail tape measure protein</fullName>
    </submittedName>
</protein>
<evidence type="ECO:0000256" key="2">
    <source>
        <dbReference type="SAM" id="Coils"/>
    </source>
</evidence>
<dbReference type="Pfam" id="PF01464">
    <property type="entry name" value="SLT"/>
    <property type="match status" value="1"/>
</dbReference>
<dbReference type="CDD" id="cd00254">
    <property type="entry name" value="LT-like"/>
    <property type="match status" value="1"/>
</dbReference>
<dbReference type="PROSITE" id="PS00922">
    <property type="entry name" value="TRANSGLYCOSYLASE"/>
    <property type="match status" value="1"/>
</dbReference>
<feature type="coiled-coil region" evidence="2">
    <location>
        <begin position="801"/>
        <end position="860"/>
    </location>
</feature>
<evidence type="ECO:0000313" key="7">
    <source>
        <dbReference type="Proteomes" id="UP000264960"/>
    </source>
</evidence>
<feature type="coiled-coil region" evidence="2">
    <location>
        <begin position="335"/>
        <end position="392"/>
    </location>
</feature>
<organism evidence="6 7">
    <name type="scientific">Bacillus pumilus</name>
    <name type="common">Bacillus mesentericus</name>
    <dbReference type="NCBI Taxonomy" id="1408"/>
    <lineage>
        <taxon>Bacteria</taxon>
        <taxon>Bacillati</taxon>
        <taxon>Bacillota</taxon>
        <taxon>Bacilli</taxon>
        <taxon>Bacillales</taxon>
        <taxon>Bacillaceae</taxon>
        <taxon>Bacillus</taxon>
    </lineage>
</organism>
<keyword evidence="2" id="KW-0175">Coiled coil</keyword>
<dbReference type="GO" id="GO:0008933">
    <property type="term" value="F:peptidoglycan lytic transglycosylase activity"/>
    <property type="evidence" value="ECO:0007669"/>
    <property type="project" value="InterPro"/>
</dbReference>
<dbReference type="InterPro" id="IPR016047">
    <property type="entry name" value="M23ase_b-sheet_dom"/>
</dbReference>
<dbReference type="Gene3D" id="1.10.530.10">
    <property type="match status" value="1"/>
</dbReference>
<dbReference type="InterPro" id="IPR023346">
    <property type="entry name" value="Lysozyme-like_dom_sf"/>
</dbReference>
<feature type="coiled-coil region" evidence="2">
    <location>
        <begin position="1317"/>
        <end position="1371"/>
    </location>
</feature>
<dbReference type="GO" id="GO:0016020">
    <property type="term" value="C:membrane"/>
    <property type="evidence" value="ECO:0007669"/>
    <property type="project" value="InterPro"/>
</dbReference>
<dbReference type="InterPro" id="IPR010090">
    <property type="entry name" value="Phage_tape_meas"/>
</dbReference>
<dbReference type="InterPro" id="IPR011055">
    <property type="entry name" value="Dup_hybrid_motif"/>
</dbReference>
<keyword evidence="3" id="KW-0472">Membrane</keyword>
<dbReference type="InterPro" id="IPR000189">
    <property type="entry name" value="Transglyc_AS"/>
</dbReference>
<comment type="similarity">
    <text evidence="1">Belongs to the transglycosylase Slt family.</text>
</comment>
<feature type="domain" description="M23ase beta-sheet core" evidence="5">
    <location>
        <begin position="1052"/>
        <end position="1147"/>
    </location>
</feature>
<evidence type="ECO:0000256" key="1">
    <source>
        <dbReference type="ARBA" id="ARBA00007734"/>
    </source>
</evidence>
<feature type="transmembrane region" description="Helical" evidence="3">
    <location>
        <begin position="224"/>
        <end position="245"/>
    </location>
</feature>
<dbReference type="NCBIfam" id="TIGR01760">
    <property type="entry name" value="tape_meas_TP901"/>
    <property type="match status" value="1"/>
</dbReference>
<dbReference type="Proteomes" id="UP000264960">
    <property type="component" value="Chromosome"/>
</dbReference>
<dbReference type="Gene3D" id="2.70.70.10">
    <property type="entry name" value="Glucose Permease (Domain IIA)"/>
    <property type="match status" value="1"/>
</dbReference>
<keyword evidence="3" id="KW-0812">Transmembrane</keyword>
<dbReference type="SUPFAM" id="SSF51261">
    <property type="entry name" value="Duplicated hybrid motif"/>
    <property type="match status" value="1"/>
</dbReference>
<dbReference type="Pfam" id="PF01551">
    <property type="entry name" value="Peptidase_M23"/>
    <property type="match status" value="1"/>
</dbReference>
<gene>
    <name evidence="6" type="ORF">C5695_11010</name>
</gene>
<feature type="coiled-coil region" evidence="2">
    <location>
        <begin position="1490"/>
        <end position="1517"/>
    </location>
</feature>
<dbReference type="SUPFAM" id="SSF53955">
    <property type="entry name" value="Lysozyme-like"/>
    <property type="match status" value="1"/>
</dbReference>
<sequence length="1764" mass="194521">MFARIGNNRSSIKALDQIGISVQTAAGEAKTSSELIGEVAEKWDSLSDAQKQNTSIGVAGIYQLSRFNALLNNYSIYQDAANTSANSMGSAWKEQEKYADSLQARINRLQNTVTEFAVAASDAFISDGLIASTEALGNFMGLTTGLVKNIGFLAPAFGTATVATLLFSSALRSTSMQSGNQIINTLRALPANLQTYSIKAATATATTNILSHSFAALGKAARSVGIFLAGTALPIAAFAALGFVVEKLVSTYADAKKAQEEFETAQKTSIEAWTTNKEATQGLIDKYKELRKAKDDNQLTPEKEQEYLSVSQQLAATFPNLVEGYDAQGNAIIKNNEALKEAIKYTEEMANFNKRDLKDNAASNFEDQIKKLKDLNKEMEANKTLADNYKEGSSWITRIFENPFANDDDYVKEGYKYEREALRAKQSIVSANAEIQASVLDVISAFNSIDINPNIKKSITDILNTMDFSKLSPEQLKSFSQQVATIMDSLQKSLNNSNGSEFDKQTASLKSLITEFSDGKVKVDNLNLSYSTLKDSLDQAKNAGDSAKVVWNENGEGVDELGESVGNLSDKLKEVKGDIEATVDVLDQLLQSGQATAAMEALQGDVYDDLADQVSPLNGLLEKMAEGKSISASEAMKLIQKEKDLAGAISVENGIVKINRDAVIKLRNAKVKAYADMQTSVKQELLNQANALNKKIGYYKSEITAIKTVQDALRKKAELEKLKEDSLKMTNGKQDQLAIEQFKAAQRDLGELSGITDQLEELDKLSELTQASLNETGTSFETMSDSADKASKSTKDSIYVADKYKEALERVNKQIEEQNRKTNDYPKWSQKYRDSIKKEIKALERKEKLLKSQIKLLKEQIKSGYIAQTGIVDSSSSYSPSSSSYSASGGSYSGKYSNIINQAASKYNVPAALIAAVIKQESNFNPNARSSVGATGLMQLMPATARGLGVKNSKDPYQNVMGGTKYLKQMLDKFGSIEKALAAYNAGPGNVTKYGGIPPFKETQNYVKKVNNYFKQMGGSLSSSGGSAAGYYDSMRRTSHFGQQEKGLRSTPHKGLDLAAKSGTPIKSLKSGKVLTAAYSKSAGYWVVVQQDDGTVAKYMHMQKGLNVKAGQKVQAGQTLGKMGSTGHSTGTHLHMQIEKNGKPIDPEAYMQQIGSDLSSSDAERQQAISQAKSDLLGLEGDLSSVKDQIQDLQYELVQSKLDEFEKRKSDLELKVAQNQSKASRYLNDSAQFRKYTNEQRKAVEAQQKIQSQKVSWINKELKQNKQLNAAQRDQLREELKQAKLDLISIKDQVYELQATIVQSKTDQILNNIDKSVKKTESKLKNIDIKIQTTEEDKDKVMYYSQQIKLIQQQQKEAAKYIKDLEKQKKAAKGFPEIQKQISDEISSWKDKQKDFNLELYQTKKSIKDIYKSLADEVVSIYKEMYEKMRDIELEAHRKATQDIIDGIDKEDDEAKFQKDLKDRQESVQKLLDQINQYALDDSEFGKSKVKELTEQMQKEQLDLDQFLKDRENSKRKEALQDQLEKDEKSINTKYDDLVNDERGFKDLEGKLMNGKISDINKQLSEFTKFINSNMELIGKSISNNLIDKLKEASNALGVVVKGNTTGKKVAAFDTGGYTGTGLGSGKLAVLHDKELVLNKTDTENMLKAVETVRDISQIDVPFSPKWGTGQKLNSVLSNVPTEAVKLAGANIVKSASSAISIIPSAITKLTKAPQSTVMSSVSNDQGDVYNLTLQIDKMVGDENGANNALENIRRGLKQMKGKV</sequence>
<evidence type="ECO:0000256" key="3">
    <source>
        <dbReference type="SAM" id="Phobius"/>
    </source>
</evidence>
<proteinExistence type="inferred from homology"/>
<dbReference type="GO" id="GO:0000270">
    <property type="term" value="P:peptidoglycan metabolic process"/>
    <property type="evidence" value="ECO:0007669"/>
    <property type="project" value="InterPro"/>
</dbReference>
<dbReference type="PANTHER" id="PTHR37423:SF2">
    <property type="entry name" value="MEMBRANE-BOUND LYTIC MUREIN TRANSGLYCOSYLASE C"/>
    <property type="match status" value="1"/>
</dbReference>
<evidence type="ECO:0000259" key="5">
    <source>
        <dbReference type="Pfam" id="PF01551"/>
    </source>
</evidence>
<feature type="domain" description="Transglycosylase SLT" evidence="4">
    <location>
        <begin position="899"/>
        <end position="1006"/>
    </location>
</feature>
<name>A0AAD0HN75_BACPU</name>
<dbReference type="CDD" id="cd12797">
    <property type="entry name" value="M23_peptidase"/>
    <property type="match status" value="1"/>
</dbReference>
<keyword evidence="3" id="KW-1133">Transmembrane helix</keyword>
<dbReference type="InterPro" id="IPR008258">
    <property type="entry name" value="Transglycosylase_SLT_dom_1"/>
</dbReference>
<dbReference type="EMBL" id="CP027116">
    <property type="protein sequence ID" value="AVM24338.1"/>
    <property type="molecule type" value="Genomic_DNA"/>
</dbReference>